<accession>A0A3A8REZ9</accession>
<proteinExistence type="predicted"/>
<dbReference type="EMBL" id="RAWM01000001">
    <property type="protein sequence ID" value="RKH74044.1"/>
    <property type="molecule type" value="Genomic_DNA"/>
</dbReference>
<dbReference type="AlphaFoldDB" id="A0A3A8REZ9"/>
<dbReference type="OrthoDB" id="5515602at2"/>
<protein>
    <submittedName>
        <fullName evidence="1">Uncharacterized protein</fullName>
    </submittedName>
</protein>
<sequence>MSTWEEELKKYFPGYLLPSAGHHALTREAASRFLDRITGKSDTLKLLLAASALAPVAKEVREFSRELPAVARVLPSRTEMEQVDSAGQIRGRLDVPGTFRKNLAGGPPRIVSRIRTRDFDLPENALLVDVARRLTQVLARLEDSGAFAKDTKRGWAQGFRGSSDRIRHTLDSSLLREVSPQSIEARHEQAARTALHPAYKLALRLHESMKDIESSASVDLHGLVAAGALLPLEESVRFELAVLIRLGREIEAALGPENLTVSRALIEKDRSHVFEFSANGNSLRIHYNHAIFNELGARDRGIQHYFGEQGRFRPDITLELLRAGQRVRAVIVEVKYSDKMDYLKQGYQQALLYRAEYAKDLSGWPKAILVVSSEGAIVGAPRREDDVVAVGWSQWVPRAVLEGLIDGFANPNP</sequence>
<name>A0A3A8REZ9_9BACT</name>
<evidence type="ECO:0000313" key="1">
    <source>
        <dbReference type="EMBL" id="RKH74044.1"/>
    </source>
</evidence>
<keyword evidence="2" id="KW-1185">Reference proteome</keyword>
<organism evidence="1 2">
    <name type="scientific">Corallococcus interemptor</name>
    <dbReference type="NCBI Taxonomy" id="2316720"/>
    <lineage>
        <taxon>Bacteria</taxon>
        <taxon>Pseudomonadati</taxon>
        <taxon>Myxococcota</taxon>
        <taxon>Myxococcia</taxon>
        <taxon>Myxococcales</taxon>
        <taxon>Cystobacterineae</taxon>
        <taxon>Myxococcaceae</taxon>
        <taxon>Corallococcus</taxon>
    </lineage>
</organism>
<reference evidence="2" key="1">
    <citation type="submission" date="2018-09" db="EMBL/GenBank/DDBJ databases">
        <authorList>
            <person name="Livingstone P.G."/>
            <person name="Whitworth D.E."/>
        </authorList>
    </citation>
    <scope>NUCLEOTIDE SEQUENCE [LARGE SCALE GENOMIC DNA]</scope>
    <source>
        <strain evidence="2">AB047A</strain>
    </source>
</reference>
<dbReference type="Proteomes" id="UP000282656">
    <property type="component" value="Unassembled WGS sequence"/>
</dbReference>
<comment type="caution">
    <text evidence="1">The sequence shown here is derived from an EMBL/GenBank/DDBJ whole genome shotgun (WGS) entry which is preliminary data.</text>
</comment>
<dbReference type="RefSeq" id="WP_121723837.1">
    <property type="nucleotide sequence ID" value="NZ_RAWM01000001.1"/>
</dbReference>
<evidence type="ECO:0000313" key="2">
    <source>
        <dbReference type="Proteomes" id="UP000282656"/>
    </source>
</evidence>
<gene>
    <name evidence="1" type="ORF">D7X96_00310</name>
</gene>